<proteinExistence type="predicted"/>
<protein>
    <submittedName>
        <fullName evidence="1">Uncharacterized protein</fullName>
    </submittedName>
</protein>
<keyword evidence="2" id="KW-1185">Reference proteome</keyword>
<accession>A0ACC0LEQ6</accession>
<name>A0ACC0LEQ6_RHOML</name>
<sequence>MDEIRGEEGWISLGPWGRTNDGRDWAYMPEGPIMHITISHDQTMIRSILFESKSYDGIFGSSAKIGSCATIHDVIRTGKISYEEEWISLGPWGGKDGVDWAYKPNGPVMQISICYGEAIHSILFQTRSSDGFVISSEQIGSTGGNLIKTFCIDSSIEQLWSISLTYGDYQGQVAITSLCLETNIGNKYGPFGSGSGASSLSIPIEGGIIVGFHGRGGIGTYLTAIGIFVVSKVNNLPSSEKNFDSLHSVQEPDYAPTRPKGKISNEQGWMSLGPWGGKDGADWAYEVDGPIMHISIGYGKAINSILFKSKNYDGIVIGSSGKIGCINGHVTETFCIDTSEEQFTSISLTYDYSHGKVRIKTLCFNTNLNKYGPFGSGSDHYSESIPIEGGVFGGFHGRTDGRYITAIGVFVAPRVHSLHSLQDPDSAPIQLKVLGSGVGSKPKTVETPTIKSKWSSRFLVANFKTNFCASNVQVLGSGVGSKPKTLETPTIKSKWSSRFLVANFKTNFCASSSATTNKDDHHGGAPSPSSEMIPLATNKDDHHCGAPSPSSEMIPLATNKDDHHGGALSPTSKMIHSDLILLNTAVAEAEESIHHMKEKINQAHKKFKELQILPSSERDSEKLQKANSDKKELRKAIAKLKVHIRSYNKIRSADSNPHHKNWDNINGAEDGMTHFFHKEPEVAHTGEFDGLLKDFRDLPEPLRCCLSCFFKFPPVATIKRTPLIYLWIGQGYISEYLHSEGYVWDVEVHAGKIFDELIAKGFIEPIYQNCSLVPDSCTMSLSVRSSLYEEAKLRGFTSNGTFDLDHASVGSLIRQSSCLINVGEAIINFNPEILENMKHIRSLYLGRWQSSDTHHIELANAKILHGLNKLNSLTFLSLQGISMITELPTFISELKDLMILDLRACYNLEVIPDKIGLLKSLTHLDMSECYSLENMPKSLAQLSNLQILKGFLIGDFNNNKESCTLHDLSGLQKLRKLNIHISVKDLLSMQDLECLERFEGLKKLTISWGRLQARAEVITEAFQFATLPPRLQKLNLECFPMTSLTNWLMPSKVKELKKLYIRGGQLRDLGEIQKHQAERLTVEILQLKHLSNLELHWRELRTLFPKLIYLHQVECPKFFHFQGNERGMWMDHKAIDTHVQLQQYVKTCGEINSSSMLGSGSTSTQDNCNIL</sequence>
<evidence type="ECO:0000313" key="2">
    <source>
        <dbReference type="Proteomes" id="UP001062846"/>
    </source>
</evidence>
<evidence type="ECO:0000313" key="1">
    <source>
        <dbReference type="EMBL" id="KAI8527105.1"/>
    </source>
</evidence>
<gene>
    <name evidence="1" type="ORF">RHMOL_Rhmol12G0050100</name>
</gene>
<organism evidence="1 2">
    <name type="scientific">Rhododendron molle</name>
    <name type="common">Chinese azalea</name>
    <name type="synonym">Azalea mollis</name>
    <dbReference type="NCBI Taxonomy" id="49168"/>
    <lineage>
        <taxon>Eukaryota</taxon>
        <taxon>Viridiplantae</taxon>
        <taxon>Streptophyta</taxon>
        <taxon>Embryophyta</taxon>
        <taxon>Tracheophyta</taxon>
        <taxon>Spermatophyta</taxon>
        <taxon>Magnoliopsida</taxon>
        <taxon>eudicotyledons</taxon>
        <taxon>Gunneridae</taxon>
        <taxon>Pentapetalae</taxon>
        <taxon>asterids</taxon>
        <taxon>Ericales</taxon>
        <taxon>Ericaceae</taxon>
        <taxon>Ericoideae</taxon>
        <taxon>Rhodoreae</taxon>
        <taxon>Rhododendron</taxon>
    </lineage>
</organism>
<dbReference type="EMBL" id="CM046399">
    <property type="protein sequence ID" value="KAI8527105.1"/>
    <property type="molecule type" value="Genomic_DNA"/>
</dbReference>
<reference evidence="1" key="1">
    <citation type="submission" date="2022-02" db="EMBL/GenBank/DDBJ databases">
        <title>Plant Genome Project.</title>
        <authorList>
            <person name="Zhang R.-G."/>
        </authorList>
    </citation>
    <scope>NUCLEOTIDE SEQUENCE</scope>
    <source>
        <strain evidence="1">AT1</strain>
    </source>
</reference>
<comment type="caution">
    <text evidence="1">The sequence shown here is derived from an EMBL/GenBank/DDBJ whole genome shotgun (WGS) entry which is preliminary data.</text>
</comment>
<dbReference type="Proteomes" id="UP001062846">
    <property type="component" value="Chromosome 12"/>
</dbReference>